<protein>
    <recommendedName>
        <fullName evidence="4">Monovalent cation/H+ antiporter subunit E</fullName>
    </recommendedName>
</protein>
<organism evidence="2 3">
    <name type="scientific">Corynebacterium maris DSM 45190</name>
    <dbReference type="NCBI Taxonomy" id="1224163"/>
    <lineage>
        <taxon>Bacteria</taxon>
        <taxon>Bacillati</taxon>
        <taxon>Actinomycetota</taxon>
        <taxon>Actinomycetes</taxon>
        <taxon>Mycobacteriales</taxon>
        <taxon>Corynebacteriaceae</taxon>
        <taxon>Corynebacterium</taxon>
    </lineage>
</organism>
<accession>S5SXP8</accession>
<dbReference type="EMBL" id="CP003924">
    <property type="protein sequence ID" value="AGS35917.1"/>
    <property type="molecule type" value="Genomic_DNA"/>
</dbReference>
<dbReference type="HOGENOM" id="CLU_086615_1_0_11"/>
<dbReference type="Pfam" id="PF01899">
    <property type="entry name" value="MNHE"/>
    <property type="match status" value="1"/>
</dbReference>
<evidence type="ECO:0008006" key="4">
    <source>
        <dbReference type="Google" id="ProtNLM"/>
    </source>
</evidence>
<proteinExistence type="predicted"/>
<evidence type="ECO:0000313" key="3">
    <source>
        <dbReference type="Proteomes" id="UP000015388"/>
    </source>
</evidence>
<dbReference type="eggNOG" id="COG1863">
    <property type="taxonomic scope" value="Bacteria"/>
</dbReference>
<dbReference type="STRING" id="1224163.B841_12225"/>
<dbReference type="AlphaFoldDB" id="S5SXP8"/>
<dbReference type="InterPro" id="IPR002758">
    <property type="entry name" value="Cation_antiport_E"/>
</dbReference>
<keyword evidence="3" id="KW-1185">Reference proteome</keyword>
<evidence type="ECO:0000313" key="2">
    <source>
        <dbReference type="EMBL" id="AGS35917.1"/>
    </source>
</evidence>
<dbReference type="Proteomes" id="UP000015388">
    <property type="component" value="Chromosome"/>
</dbReference>
<dbReference type="GO" id="GO:0008324">
    <property type="term" value="F:monoatomic cation transmembrane transporter activity"/>
    <property type="evidence" value="ECO:0007669"/>
    <property type="project" value="InterPro"/>
</dbReference>
<feature type="transmembrane region" description="Helical" evidence="1">
    <location>
        <begin position="37"/>
        <end position="55"/>
    </location>
</feature>
<dbReference type="PATRIC" id="fig|1224163.3.peg.2470"/>
<keyword evidence="1" id="KW-0812">Transmembrane</keyword>
<name>S5SXP8_9CORY</name>
<sequence length="175" mass="18658">MGGRIMRWLTAIVLRALLLTAAWVSLAGWDADYAAYGLLSVGAATALSLALLPPARDGMRGWPGRAWGSVRLAGWFLAQAAVGGADVAWRAVQRTPDIEPEVVSAPFLLPAGSGRQMAMLLMNLMPGTMVQRAVSDGVELHTLSLELNPVEQWEQLQRRVARAYGVSPTPGAGEP</sequence>
<dbReference type="GO" id="GO:0016020">
    <property type="term" value="C:membrane"/>
    <property type="evidence" value="ECO:0007669"/>
    <property type="project" value="InterPro"/>
</dbReference>
<gene>
    <name evidence="2" type="ORF">B841_12225</name>
</gene>
<dbReference type="KEGG" id="cmd:B841_12225"/>
<reference evidence="2 3" key="1">
    <citation type="submission" date="2012-11" db="EMBL/GenBank/DDBJ databases">
        <title>The complete genome sequence of Corynebacterium maris Coryn-1 (=DSM 45190).</title>
        <authorList>
            <person name="Schaffert L."/>
            <person name="Albersmeier A."/>
            <person name="Kalinowski J."/>
            <person name="Ruckert C."/>
        </authorList>
    </citation>
    <scope>NUCLEOTIDE SEQUENCE [LARGE SCALE GENOMIC DNA]</scope>
    <source>
        <strain evidence="3">Coryn-1</strain>
    </source>
</reference>
<keyword evidence="1" id="KW-1133">Transmembrane helix</keyword>
<evidence type="ECO:0000256" key="1">
    <source>
        <dbReference type="SAM" id="Phobius"/>
    </source>
</evidence>
<keyword evidence="1" id="KW-0472">Membrane</keyword>